<keyword evidence="1" id="KW-0547">Nucleotide-binding</keyword>
<dbReference type="PANTHER" id="PTHR45786:SF74">
    <property type="entry name" value="ATP-DEPENDENT DNA HELICASE"/>
    <property type="match status" value="1"/>
</dbReference>
<feature type="domain" description="Replication factor A C-terminal" evidence="3">
    <location>
        <begin position="1340"/>
        <end position="1450"/>
    </location>
</feature>
<dbReference type="GO" id="GO:0016787">
    <property type="term" value="F:hydrolase activity"/>
    <property type="evidence" value="ECO:0007669"/>
    <property type="project" value="UniProtKB-KW"/>
</dbReference>
<dbReference type="Proteomes" id="UP000826271">
    <property type="component" value="Unassembled WGS sequence"/>
</dbReference>
<dbReference type="EMBL" id="WHWC01000003">
    <property type="protein sequence ID" value="KAG8386305.1"/>
    <property type="molecule type" value="Genomic_DNA"/>
</dbReference>
<name>A0AAV6Y4A9_9LAMI</name>
<dbReference type="EC" id="5.6.2.3" evidence="1"/>
<dbReference type="InterPro" id="IPR012340">
    <property type="entry name" value="NA-bd_OB-fold"/>
</dbReference>
<protein>
    <recommendedName>
        <fullName evidence="1">ATP-dependent DNA helicase</fullName>
        <ecNumber evidence="1">5.6.2.3</ecNumber>
    </recommendedName>
</protein>
<dbReference type="GO" id="GO:0005524">
    <property type="term" value="F:ATP binding"/>
    <property type="evidence" value="ECO:0007669"/>
    <property type="project" value="UniProtKB-KW"/>
</dbReference>
<organism evidence="5 6">
    <name type="scientific">Buddleja alternifolia</name>
    <dbReference type="NCBI Taxonomy" id="168488"/>
    <lineage>
        <taxon>Eukaryota</taxon>
        <taxon>Viridiplantae</taxon>
        <taxon>Streptophyta</taxon>
        <taxon>Embryophyta</taxon>
        <taxon>Tracheophyta</taxon>
        <taxon>Spermatophyta</taxon>
        <taxon>Magnoliopsida</taxon>
        <taxon>eudicotyledons</taxon>
        <taxon>Gunneridae</taxon>
        <taxon>Pentapetalae</taxon>
        <taxon>asterids</taxon>
        <taxon>lamiids</taxon>
        <taxon>Lamiales</taxon>
        <taxon>Scrophulariaceae</taxon>
        <taxon>Buddlejeae</taxon>
        <taxon>Buddleja</taxon>
    </lineage>
</organism>
<accession>A0AAV6Y4A9</accession>
<evidence type="ECO:0000259" key="2">
    <source>
        <dbReference type="Pfam" id="PF05970"/>
    </source>
</evidence>
<feature type="domain" description="DNA helicase Pif1-like DEAD-box helicase" evidence="2">
    <location>
        <begin position="867"/>
        <end position="938"/>
    </location>
</feature>
<dbReference type="Pfam" id="PF14214">
    <property type="entry name" value="Helitron_like_N"/>
    <property type="match status" value="1"/>
</dbReference>
<dbReference type="GO" id="GO:0006310">
    <property type="term" value="P:DNA recombination"/>
    <property type="evidence" value="ECO:0007669"/>
    <property type="project" value="UniProtKB-KW"/>
</dbReference>
<evidence type="ECO:0000259" key="4">
    <source>
        <dbReference type="Pfam" id="PF14214"/>
    </source>
</evidence>
<dbReference type="Pfam" id="PF05970">
    <property type="entry name" value="PIF1"/>
    <property type="match status" value="1"/>
</dbReference>
<keyword evidence="1" id="KW-0227">DNA damage</keyword>
<evidence type="ECO:0000256" key="1">
    <source>
        <dbReference type="RuleBase" id="RU363044"/>
    </source>
</evidence>
<dbReference type="Gene3D" id="2.40.50.140">
    <property type="entry name" value="Nucleic acid-binding proteins"/>
    <property type="match status" value="3"/>
</dbReference>
<dbReference type="GO" id="GO:0000723">
    <property type="term" value="P:telomere maintenance"/>
    <property type="evidence" value="ECO:0007669"/>
    <property type="project" value="InterPro"/>
</dbReference>
<sequence>MVTIAPVHTINVQELAGDNDVNQSILTTHNPPHAMNGDETVDNNGPEQLTVPSLYSVPIIQEDPINVMHPVHVDTSSALHNTSHVADRSHLAPLNYNPFVGRAPSTFHHGSTSMIGEVHVDPLVDCNILQRDLPHDPSDSDDETLVPSSIPMENDNACDINLPSTHNIQDASVIPRPTTNRVFARSVLGERNVVCPFCHAIMWLEEKVARSSNINPKFGLCCQSGKVILPLLPHSPEYLDELFRDRVFMENIRSFNSMFCFTSMGGKVDTSVQDGRGPPCFKISGENYHRIGSLLPTPGRMNSFVQLYFCDAEIEIRNRLNVLRSNGNNSGIHYSIVESLKTMLDNVNPYVQIFRSARTALQHDSGANLHIRILNSRSNRQYIQPTSNEIAALIIGEDTNAIGCRDIIVCKNDGYLKRISETHPSYTPLQYPLLFPYGTDGWRIGIPYNSSTEQSKEGKVSMREFWAFRFQHRASEGTTLLQGGRLFNQLAVDCYAAIEQLRLNYIKTHQAEMRADLYQGLEDGIVTGDTDASAVGRRIVLPSSFTGGPRNMMQHYQDAIAICRAIGAPNFFITFTCNPNWLEISKELQKLPGQRTEDRPEIMARVFRMKHKQLLKYFKDKKFFGNVLAGIRDTMLTKWFEANKKYPEARTLTYAEFPTAWVWKRDRKEWVKRKQGKCIGRMPFAHANSGEKYYLRMLLYKVRGAQCYEDLRTYNRLVYPTFKQACAARGLLDDDNEWHDALSKASNWASSKKLRDMFSMMLMFSQITDPVNLWEEHWRSMVDDLQYRVRRDLRDSNIHLNDEDLREWGLQEIEYILNKNGKTLEDFPPMPLPSFRSFEHITNRLIREELDYDDTGEQELFQSYFNGGDFKQILPVVTKGRRESIVAASLHKSELWNQCRVMHLKINMRLIAHDGSTQSLNNLRSFAEWLNNVGEGKTRCIHFDDGAESDWIEIPEELLVEKCDNSLMKLIDATYPELSNRYKDSAYLKERAILAPKNSDVDEINSMMSSMISGEVRQFYSADTLCPGETSEREQTMNPLELLHSIKVAGDTYIMYTPLELLNPCSWRFNIKVRVIRLIDVCPHQYKIRTLKMVFVDLKGFFMQGVAFGVNVNYFIARLTEGSIYNIHGVQVIMADKKYKIVPHRYQVLLGKDAKIEKLLDLSDEFFRYFHQIVRLQDIESHLDLDEQLIDIFGLVVCATRCLSTPDGSSMREIILLDTTMTFVRMVLFGKLATDEGELLLRTIDHNNIVLACGVVVRKLEGPCIYTHGFSRLYINCKTRFTDRLSTCSNLTKFSEERSPQKLVSLIRASKFTISRSLKISNAKRIIIRDYGHQHDVKNFRIIARIENIDPDNIWYATCNRCQDGCVSYHGKMVCVGCNDVVNATIRFRVHLSVKDISGVIDLKLLNQQAKFIFRRHAAYFKSLEEKVNGRNLLQDHVNSFKDRAFIFIVPVPPTFARSNVRCTAPPFRENKN</sequence>
<dbReference type="GO" id="GO:0006281">
    <property type="term" value="P:DNA repair"/>
    <property type="evidence" value="ECO:0007669"/>
    <property type="project" value="UniProtKB-KW"/>
</dbReference>
<keyword evidence="6" id="KW-1185">Reference proteome</keyword>
<dbReference type="SUPFAM" id="SSF50249">
    <property type="entry name" value="Nucleic acid-binding proteins"/>
    <property type="match status" value="3"/>
</dbReference>
<gene>
    <name evidence="5" type="ORF">BUALT_Bualt03G0135200</name>
</gene>
<keyword evidence="1" id="KW-0067">ATP-binding</keyword>
<comment type="cofactor">
    <cofactor evidence="1">
        <name>Mg(2+)</name>
        <dbReference type="ChEBI" id="CHEBI:18420"/>
    </cofactor>
</comment>
<keyword evidence="1" id="KW-0378">Hydrolase</keyword>
<dbReference type="GO" id="GO:0043139">
    <property type="term" value="F:5'-3' DNA helicase activity"/>
    <property type="evidence" value="ECO:0007669"/>
    <property type="project" value="UniProtKB-EC"/>
</dbReference>
<dbReference type="PANTHER" id="PTHR45786">
    <property type="entry name" value="DNA BINDING PROTEIN-LIKE"/>
    <property type="match status" value="1"/>
</dbReference>
<dbReference type="InterPro" id="IPR010285">
    <property type="entry name" value="DNA_helicase_pif1-like_DEAD"/>
</dbReference>
<dbReference type="InterPro" id="IPR025476">
    <property type="entry name" value="Helitron_helicase-like"/>
</dbReference>
<comment type="catalytic activity">
    <reaction evidence="1">
        <text>ATP + H2O = ADP + phosphate + H(+)</text>
        <dbReference type="Rhea" id="RHEA:13065"/>
        <dbReference type="ChEBI" id="CHEBI:15377"/>
        <dbReference type="ChEBI" id="CHEBI:15378"/>
        <dbReference type="ChEBI" id="CHEBI:30616"/>
        <dbReference type="ChEBI" id="CHEBI:43474"/>
        <dbReference type="ChEBI" id="CHEBI:456216"/>
        <dbReference type="EC" id="5.6.2.3"/>
    </reaction>
</comment>
<keyword evidence="1" id="KW-0233">DNA recombination</keyword>
<proteinExistence type="inferred from homology"/>
<evidence type="ECO:0000259" key="3">
    <source>
        <dbReference type="Pfam" id="PF08646"/>
    </source>
</evidence>
<evidence type="ECO:0000313" key="5">
    <source>
        <dbReference type="EMBL" id="KAG8386305.1"/>
    </source>
</evidence>
<comment type="caution">
    <text evidence="5">The sequence shown here is derived from an EMBL/GenBank/DDBJ whole genome shotgun (WGS) entry which is preliminary data.</text>
</comment>
<feature type="domain" description="Helitron helicase-like" evidence="4">
    <location>
        <begin position="467"/>
        <end position="629"/>
    </location>
</feature>
<reference evidence="5" key="1">
    <citation type="submission" date="2019-10" db="EMBL/GenBank/DDBJ databases">
        <authorList>
            <person name="Zhang R."/>
            <person name="Pan Y."/>
            <person name="Wang J."/>
            <person name="Ma R."/>
            <person name="Yu S."/>
        </authorList>
    </citation>
    <scope>NUCLEOTIDE SEQUENCE</scope>
    <source>
        <strain evidence="5">LA-IB0</strain>
        <tissue evidence="5">Leaf</tissue>
    </source>
</reference>
<comment type="similarity">
    <text evidence="1">Belongs to the helicase family.</text>
</comment>
<evidence type="ECO:0000313" key="6">
    <source>
        <dbReference type="Proteomes" id="UP000826271"/>
    </source>
</evidence>
<dbReference type="Pfam" id="PF08646">
    <property type="entry name" value="Rep_fac-A_C"/>
    <property type="match status" value="1"/>
</dbReference>
<keyword evidence="1" id="KW-0234">DNA repair</keyword>
<keyword evidence="1" id="KW-0347">Helicase</keyword>
<dbReference type="InterPro" id="IPR013955">
    <property type="entry name" value="Rep_factor-A_C"/>
</dbReference>